<dbReference type="Proteomes" id="UP000292957">
    <property type="component" value="Unassembled WGS sequence"/>
</dbReference>
<dbReference type="AlphaFoldDB" id="A0A4Q9MYH5"/>
<proteinExistence type="predicted"/>
<name>A0A4Q9MYH5_9APHY</name>
<accession>A0A4Q9MYH5</accession>
<protein>
    <submittedName>
        <fullName evidence="1">Uncharacterized protein</fullName>
    </submittedName>
</protein>
<reference evidence="1" key="1">
    <citation type="submission" date="2019-01" db="EMBL/GenBank/DDBJ databases">
        <title>Draft genome sequences of three monokaryotic isolates of the white-rot basidiomycete fungus Dichomitus squalens.</title>
        <authorList>
            <consortium name="DOE Joint Genome Institute"/>
            <person name="Lopez S.C."/>
            <person name="Andreopoulos B."/>
            <person name="Pangilinan J."/>
            <person name="Lipzen A."/>
            <person name="Riley R."/>
            <person name="Ahrendt S."/>
            <person name="Ng V."/>
            <person name="Barry K."/>
            <person name="Daum C."/>
            <person name="Grigoriev I.V."/>
            <person name="Hilden K.S."/>
            <person name="Makela M.R."/>
            <person name="de Vries R.P."/>
        </authorList>
    </citation>
    <scope>NUCLEOTIDE SEQUENCE [LARGE SCALE GENOMIC DNA]</scope>
    <source>
        <strain evidence="1">OM18370.1</strain>
    </source>
</reference>
<evidence type="ECO:0000313" key="1">
    <source>
        <dbReference type="EMBL" id="TBU33174.1"/>
    </source>
</evidence>
<sequence>MAGHDQNLRENGKCRRRLRHTATFPARRSDAIEHPLPICRMTPKVSRYSMKLSMGLPLLFLVYSRTKGTQKLMVCYAAGEAGRETPIFSTGALRISKKAVASYDYLCSHGRPRWETDIPVHNALFPSLAQCEGKIDVGRAPTSRAAREPHA</sequence>
<dbReference type="EMBL" id="ML143392">
    <property type="protein sequence ID" value="TBU33174.1"/>
    <property type="molecule type" value="Genomic_DNA"/>
</dbReference>
<gene>
    <name evidence="1" type="ORF">BD311DRAFT_749370</name>
</gene>
<organism evidence="1">
    <name type="scientific">Dichomitus squalens</name>
    <dbReference type="NCBI Taxonomy" id="114155"/>
    <lineage>
        <taxon>Eukaryota</taxon>
        <taxon>Fungi</taxon>
        <taxon>Dikarya</taxon>
        <taxon>Basidiomycota</taxon>
        <taxon>Agaricomycotina</taxon>
        <taxon>Agaricomycetes</taxon>
        <taxon>Polyporales</taxon>
        <taxon>Polyporaceae</taxon>
        <taxon>Dichomitus</taxon>
    </lineage>
</organism>